<reference evidence="3 4" key="1">
    <citation type="submission" date="2019-01" db="EMBL/GenBank/DDBJ databases">
        <title>Complete genome sequence of Cohnella hallensis HS21 isolated from Korean fir (Abies koreana) rhizospheric soil.</title>
        <authorList>
            <person name="Jiang L."/>
            <person name="Kang S.W."/>
            <person name="Kim S."/>
            <person name="Jung J."/>
            <person name="Kim C.Y."/>
            <person name="Kim D.H."/>
            <person name="Kim S.W."/>
            <person name="Lee J."/>
        </authorList>
    </citation>
    <scope>NUCLEOTIDE SEQUENCE [LARGE SCALE GENOMIC DNA]</scope>
    <source>
        <strain evidence="3 4">HS21</strain>
    </source>
</reference>
<protein>
    <submittedName>
        <fullName evidence="3">UDP-glucose 4-epimerase</fullName>
    </submittedName>
</protein>
<proteinExistence type="inferred from homology"/>
<name>A0A3T1DA81_9BACL</name>
<dbReference type="Gene3D" id="3.40.50.720">
    <property type="entry name" value="NAD(P)-binding Rossmann-like Domain"/>
    <property type="match status" value="1"/>
</dbReference>
<dbReference type="PANTHER" id="PTHR43000">
    <property type="entry name" value="DTDP-D-GLUCOSE 4,6-DEHYDRATASE-RELATED"/>
    <property type="match status" value="1"/>
</dbReference>
<dbReference type="Pfam" id="PF01370">
    <property type="entry name" value="Epimerase"/>
    <property type="match status" value="1"/>
</dbReference>
<dbReference type="OrthoDB" id="9771073at2"/>
<keyword evidence="4" id="KW-1185">Reference proteome</keyword>
<accession>A0A3T1DA81</accession>
<sequence length="307" mass="33546">MRVVVTGGAGFIGSHLVHALVERGYEVIVIDNFRTGNSKGLPPEVKWYQFDVEDTRTTALITQYRPQVVFHLAAQVGMGSSMNDPAEDGKINILGTLRVLEGCRQSGSKLVFSSTSGVYGEPPNRRTLKESSPKRPLAAYGLSKWVAEQYIQKSGEWWGNSYTILRYANVYGPGQTAKGEGGVVACFLDQIAKGDPLIINGNGEQSRDFVHVDDVVRANLAAIDLGERQVCNISTGVATSVNQLAEWCERLTGNIRGERIYKPSRSGDVLCSRLSPRLAESALGWKPSVTLYQGLSRLIRGQSPTKQ</sequence>
<dbReference type="AlphaFoldDB" id="A0A3T1DA81"/>
<dbReference type="SUPFAM" id="SSF51735">
    <property type="entry name" value="NAD(P)-binding Rossmann-fold domains"/>
    <property type="match status" value="1"/>
</dbReference>
<gene>
    <name evidence="3" type="ORF">KCTCHS21_44000</name>
</gene>
<comment type="similarity">
    <text evidence="1">Belongs to the NAD(P)-dependent epimerase/dehydratase family.</text>
</comment>
<evidence type="ECO:0000313" key="3">
    <source>
        <dbReference type="EMBL" id="BBI35001.1"/>
    </source>
</evidence>
<dbReference type="InterPro" id="IPR036291">
    <property type="entry name" value="NAD(P)-bd_dom_sf"/>
</dbReference>
<dbReference type="EMBL" id="AP019400">
    <property type="protein sequence ID" value="BBI35001.1"/>
    <property type="molecule type" value="Genomic_DNA"/>
</dbReference>
<evidence type="ECO:0000256" key="1">
    <source>
        <dbReference type="ARBA" id="ARBA00007637"/>
    </source>
</evidence>
<organism evidence="3 4">
    <name type="scientific">Cohnella abietis</name>
    <dbReference type="NCBI Taxonomy" id="2507935"/>
    <lineage>
        <taxon>Bacteria</taxon>
        <taxon>Bacillati</taxon>
        <taxon>Bacillota</taxon>
        <taxon>Bacilli</taxon>
        <taxon>Bacillales</taxon>
        <taxon>Paenibacillaceae</taxon>
        <taxon>Cohnella</taxon>
    </lineage>
</organism>
<dbReference type="Gene3D" id="3.90.25.10">
    <property type="entry name" value="UDP-galactose 4-epimerase, domain 1"/>
    <property type="match status" value="1"/>
</dbReference>
<feature type="domain" description="NAD-dependent epimerase/dehydratase" evidence="2">
    <location>
        <begin position="3"/>
        <end position="230"/>
    </location>
</feature>
<dbReference type="Proteomes" id="UP000289856">
    <property type="component" value="Chromosome"/>
</dbReference>
<evidence type="ECO:0000313" key="4">
    <source>
        <dbReference type="Proteomes" id="UP000289856"/>
    </source>
</evidence>
<evidence type="ECO:0000259" key="2">
    <source>
        <dbReference type="Pfam" id="PF01370"/>
    </source>
</evidence>
<dbReference type="InterPro" id="IPR001509">
    <property type="entry name" value="Epimerase_deHydtase"/>
</dbReference>
<dbReference type="KEGG" id="cohn:KCTCHS21_44000"/>